<keyword evidence="1" id="KW-1133">Transmembrane helix</keyword>
<dbReference type="STRING" id="1817828.A2722_01990"/>
<comment type="caution">
    <text evidence="2">The sequence shown here is derived from an EMBL/GenBank/DDBJ whole genome shotgun (WGS) entry which is preliminary data.</text>
</comment>
<protein>
    <recommendedName>
        <fullName evidence="4">POTRA domain-containing protein</fullName>
    </recommendedName>
</protein>
<reference evidence="2 3" key="1">
    <citation type="journal article" date="2016" name="Nat. Commun.">
        <title>Thousands of microbial genomes shed light on interconnected biogeochemical processes in an aquifer system.</title>
        <authorList>
            <person name="Anantharaman K."/>
            <person name="Brown C.T."/>
            <person name="Hug L.A."/>
            <person name="Sharon I."/>
            <person name="Castelle C.J."/>
            <person name="Probst A.J."/>
            <person name="Thomas B.C."/>
            <person name="Singh A."/>
            <person name="Wilkins M.J."/>
            <person name="Karaoz U."/>
            <person name="Brodie E.L."/>
            <person name="Williams K.H."/>
            <person name="Hubbard S.S."/>
            <person name="Banfield J.F."/>
        </authorList>
    </citation>
    <scope>NUCLEOTIDE SEQUENCE [LARGE SCALE GENOMIC DNA]</scope>
</reference>
<evidence type="ECO:0000313" key="2">
    <source>
        <dbReference type="EMBL" id="OGE91231.1"/>
    </source>
</evidence>
<dbReference type="AlphaFoldDB" id="A0A1F5PMV8"/>
<gene>
    <name evidence="2" type="ORF">A2722_01990</name>
</gene>
<organism evidence="2 3">
    <name type="scientific">Candidatus Doudnabacteria bacterium RIFCSPHIGHO2_01_FULL_50_11</name>
    <dbReference type="NCBI Taxonomy" id="1817828"/>
    <lineage>
        <taxon>Bacteria</taxon>
        <taxon>Candidatus Doudnaibacteriota</taxon>
    </lineage>
</organism>
<dbReference type="Proteomes" id="UP000178377">
    <property type="component" value="Unassembled WGS sequence"/>
</dbReference>
<sequence>MDFPFLRKFSNPRSSASQRFRQTQFQHRIREARGYRRAPRITPVAKTTLKVAPFRYGTILGVAAILTLLASTVYLISFSDFFLVTTVSVSGNNQIASNAIESAIRDLRSDRLFGIIPRSHMLLMSQTRLAPYLANKFPKLIGLQKVVRIWPRSLELTIEERRPVAIWQSQDKFFLLGHDGIIADQLPPGYATSTRTYLRIEDLTGSTVESGQRIASATILKFISLLQTEWDSKIGTLVESVRVEGPGSGDASVATQAGWTALFDLTTNPAQQLGNLSLILRAEIPDQKKNQLRYIDVRLASVAYYCYREEPCDAIVPSSKPENIQPAK</sequence>
<accession>A0A1F5PMV8</accession>
<dbReference type="EMBL" id="MFEO01000003">
    <property type="protein sequence ID" value="OGE91231.1"/>
    <property type="molecule type" value="Genomic_DNA"/>
</dbReference>
<keyword evidence="1" id="KW-0472">Membrane</keyword>
<evidence type="ECO:0000256" key="1">
    <source>
        <dbReference type="SAM" id="Phobius"/>
    </source>
</evidence>
<proteinExistence type="predicted"/>
<evidence type="ECO:0000313" key="3">
    <source>
        <dbReference type="Proteomes" id="UP000178377"/>
    </source>
</evidence>
<feature type="transmembrane region" description="Helical" evidence="1">
    <location>
        <begin position="56"/>
        <end position="76"/>
    </location>
</feature>
<name>A0A1F5PMV8_9BACT</name>
<evidence type="ECO:0008006" key="4">
    <source>
        <dbReference type="Google" id="ProtNLM"/>
    </source>
</evidence>
<keyword evidence="1" id="KW-0812">Transmembrane</keyword>